<dbReference type="Proteomes" id="UP000887116">
    <property type="component" value="Unassembled WGS sequence"/>
</dbReference>
<accession>A0A8X6KMY3</accession>
<feature type="non-terminal residue" evidence="10">
    <location>
        <position position="1"/>
    </location>
</feature>
<dbReference type="GO" id="GO:0005506">
    <property type="term" value="F:iron ion binding"/>
    <property type="evidence" value="ECO:0007669"/>
    <property type="project" value="InterPro"/>
</dbReference>
<dbReference type="PANTHER" id="PTHR24291">
    <property type="entry name" value="CYTOCHROME P450 FAMILY 4"/>
    <property type="match status" value="1"/>
</dbReference>
<dbReference type="AlphaFoldDB" id="A0A8X6KMY3"/>
<keyword evidence="11" id="KW-1185">Reference proteome</keyword>
<dbReference type="GO" id="GO:0005789">
    <property type="term" value="C:endoplasmic reticulum membrane"/>
    <property type="evidence" value="ECO:0007669"/>
    <property type="project" value="UniProtKB-SubCell"/>
</dbReference>
<reference evidence="10" key="1">
    <citation type="submission" date="2020-07" db="EMBL/GenBank/DDBJ databases">
        <title>Multicomponent nature underlies the extraordinary mechanical properties of spider dragline silk.</title>
        <authorList>
            <person name="Kono N."/>
            <person name="Nakamura H."/>
            <person name="Mori M."/>
            <person name="Yoshida Y."/>
            <person name="Ohtoshi R."/>
            <person name="Malay A.D."/>
            <person name="Moran D.A.P."/>
            <person name="Tomita M."/>
            <person name="Numata K."/>
            <person name="Arakawa K."/>
        </authorList>
    </citation>
    <scope>NUCLEOTIDE SEQUENCE</scope>
</reference>
<dbReference type="OrthoDB" id="6428075at2759"/>
<organism evidence="10 11">
    <name type="scientific">Trichonephila clavata</name>
    <name type="common">Joro spider</name>
    <name type="synonym">Nephila clavata</name>
    <dbReference type="NCBI Taxonomy" id="2740835"/>
    <lineage>
        <taxon>Eukaryota</taxon>
        <taxon>Metazoa</taxon>
        <taxon>Ecdysozoa</taxon>
        <taxon>Arthropoda</taxon>
        <taxon>Chelicerata</taxon>
        <taxon>Arachnida</taxon>
        <taxon>Araneae</taxon>
        <taxon>Araneomorphae</taxon>
        <taxon>Entelegynae</taxon>
        <taxon>Araneoidea</taxon>
        <taxon>Nephilidae</taxon>
        <taxon>Trichonephila</taxon>
    </lineage>
</organism>
<dbReference type="PRINTS" id="PR00465">
    <property type="entry name" value="EP450IV"/>
</dbReference>
<evidence type="ECO:0000256" key="5">
    <source>
        <dbReference type="ARBA" id="ARBA00022723"/>
    </source>
</evidence>
<dbReference type="InterPro" id="IPR036396">
    <property type="entry name" value="Cyt_P450_sf"/>
</dbReference>
<sequence length="134" mass="15556">ETQRLYPPVPIIGRRLLEDTNICGYTLPKDSNCLILIEFLHKDKDVFPDPEKFDPDRFLPENSIKIPECGYIPFSAGPRNCIGQKFSIMEMKTIVSFILRNYTIESLDSRDKVLPIAHFTLHPSIPIRIRLRTR</sequence>
<dbReference type="InterPro" id="IPR017972">
    <property type="entry name" value="Cyt_P450_CS"/>
</dbReference>
<dbReference type="Gene3D" id="1.10.630.10">
    <property type="entry name" value="Cytochrome P450"/>
    <property type="match status" value="1"/>
</dbReference>
<comment type="function">
    <text evidence="2">May be involved in the metabolism of insect hormones and in the breakdown of synthetic insecticides.</text>
</comment>
<comment type="cofactor">
    <cofactor evidence="1 8">
        <name>heme</name>
        <dbReference type="ChEBI" id="CHEBI:30413"/>
    </cofactor>
</comment>
<evidence type="ECO:0000256" key="2">
    <source>
        <dbReference type="ARBA" id="ARBA00003690"/>
    </source>
</evidence>
<evidence type="ECO:0000256" key="7">
    <source>
        <dbReference type="ARBA" id="ARBA00023033"/>
    </source>
</evidence>
<name>A0A8X6KMY3_TRICU</name>
<keyword evidence="9" id="KW-0560">Oxidoreductase</keyword>
<dbReference type="GO" id="GO:0004497">
    <property type="term" value="F:monooxygenase activity"/>
    <property type="evidence" value="ECO:0007669"/>
    <property type="project" value="UniProtKB-KW"/>
</dbReference>
<keyword evidence="5 8" id="KW-0479">Metal-binding</keyword>
<evidence type="ECO:0000256" key="4">
    <source>
        <dbReference type="ARBA" id="ARBA00022617"/>
    </source>
</evidence>
<dbReference type="Pfam" id="PF00067">
    <property type="entry name" value="p450"/>
    <property type="match status" value="1"/>
</dbReference>
<proteinExistence type="inferred from homology"/>
<evidence type="ECO:0000256" key="6">
    <source>
        <dbReference type="ARBA" id="ARBA00023004"/>
    </source>
</evidence>
<keyword evidence="6 8" id="KW-0408">Iron</keyword>
<dbReference type="InterPro" id="IPR050196">
    <property type="entry name" value="Cytochrome_P450_Monoox"/>
</dbReference>
<dbReference type="InterPro" id="IPR001128">
    <property type="entry name" value="Cyt_P450"/>
</dbReference>
<dbReference type="GO" id="GO:0016705">
    <property type="term" value="F:oxidoreductase activity, acting on paired donors, with incorporation or reduction of molecular oxygen"/>
    <property type="evidence" value="ECO:0007669"/>
    <property type="project" value="InterPro"/>
</dbReference>
<dbReference type="PROSITE" id="PS00086">
    <property type="entry name" value="CYTOCHROME_P450"/>
    <property type="match status" value="1"/>
</dbReference>
<evidence type="ECO:0000256" key="1">
    <source>
        <dbReference type="ARBA" id="ARBA00001971"/>
    </source>
</evidence>
<comment type="similarity">
    <text evidence="3 9">Belongs to the cytochrome P450 family.</text>
</comment>
<dbReference type="InterPro" id="IPR002403">
    <property type="entry name" value="Cyt_P450_E_grp-IV"/>
</dbReference>
<evidence type="ECO:0000313" key="10">
    <source>
        <dbReference type="EMBL" id="GFQ78516.1"/>
    </source>
</evidence>
<gene>
    <name evidence="10" type="primary">Cyp4v2</name>
    <name evidence="10" type="ORF">TNCT_636601</name>
</gene>
<keyword evidence="7 9" id="KW-0503">Monooxygenase</keyword>
<evidence type="ECO:0000256" key="8">
    <source>
        <dbReference type="PIRSR" id="PIRSR602403-1"/>
    </source>
</evidence>
<dbReference type="PANTHER" id="PTHR24291:SF201">
    <property type="entry name" value="CYTOCHROME P450, FAMILY 4, SUBFAMILY B, POLYPEPTIDE 7"/>
    <property type="match status" value="1"/>
</dbReference>
<evidence type="ECO:0000256" key="9">
    <source>
        <dbReference type="RuleBase" id="RU000461"/>
    </source>
</evidence>
<dbReference type="SUPFAM" id="SSF48264">
    <property type="entry name" value="Cytochrome P450"/>
    <property type="match status" value="1"/>
</dbReference>
<comment type="caution">
    <text evidence="10">The sequence shown here is derived from an EMBL/GenBank/DDBJ whole genome shotgun (WGS) entry which is preliminary data.</text>
</comment>
<protein>
    <submittedName>
        <fullName evidence="10">Cytochrome P450 4V2</fullName>
    </submittedName>
</protein>
<evidence type="ECO:0000313" key="11">
    <source>
        <dbReference type="Proteomes" id="UP000887116"/>
    </source>
</evidence>
<keyword evidence="4 8" id="KW-0349">Heme</keyword>
<feature type="binding site" description="axial binding residue" evidence="8">
    <location>
        <position position="81"/>
    </location>
    <ligand>
        <name>heme</name>
        <dbReference type="ChEBI" id="CHEBI:30413"/>
    </ligand>
    <ligandPart>
        <name>Fe</name>
        <dbReference type="ChEBI" id="CHEBI:18248"/>
    </ligandPart>
</feature>
<evidence type="ECO:0000256" key="3">
    <source>
        <dbReference type="ARBA" id="ARBA00010617"/>
    </source>
</evidence>
<dbReference type="GO" id="GO:0020037">
    <property type="term" value="F:heme binding"/>
    <property type="evidence" value="ECO:0007669"/>
    <property type="project" value="InterPro"/>
</dbReference>
<dbReference type="EMBL" id="BMAO01002134">
    <property type="protein sequence ID" value="GFQ78516.1"/>
    <property type="molecule type" value="Genomic_DNA"/>
</dbReference>